<protein>
    <recommendedName>
        <fullName evidence="4">Carboxypeptidase regulatory-like domain-containing protein</fullName>
    </recommendedName>
</protein>
<dbReference type="Proteomes" id="UP000575083">
    <property type="component" value="Unassembled WGS sequence"/>
</dbReference>
<comment type="caution">
    <text evidence="2">The sequence shown here is derived from an EMBL/GenBank/DDBJ whole genome shotgun (WGS) entry which is preliminary data.</text>
</comment>
<dbReference type="EMBL" id="JACHLK010000006">
    <property type="protein sequence ID" value="MBB6560537.1"/>
    <property type="molecule type" value="Genomic_DNA"/>
</dbReference>
<dbReference type="AlphaFoldDB" id="A0A7X0U9Q6"/>
<reference evidence="2 3" key="1">
    <citation type="submission" date="2020-08" db="EMBL/GenBank/DDBJ databases">
        <title>Functional genomics of gut bacteria from endangered species of beetles.</title>
        <authorList>
            <person name="Carlos-Shanley C."/>
        </authorList>
    </citation>
    <scope>NUCLEOTIDE SEQUENCE [LARGE SCALE GENOMIC DNA]</scope>
    <source>
        <strain evidence="2 3">S00198</strain>
    </source>
</reference>
<proteinExistence type="predicted"/>
<dbReference type="Gene3D" id="2.60.40.1120">
    <property type="entry name" value="Carboxypeptidase-like, regulatory domain"/>
    <property type="match status" value="1"/>
</dbReference>
<name>A0A7X0U9Q6_9BURK</name>
<dbReference type="RefSeq" id="WP_184858679.1">
    <property type="nucleotide sequence ID" value="NZ_JACHLK010000006.1"/>
</dbReference>
<gene>
    <name evidence="2" type="ORF">HNP48_003213</name>
</gene>
<accession>A0A7X0U9Q6</accession>
<evidence type="ECO:0000313" key="3">
    <source>
        <dbReference type="Proteomes" id="UP000575083"/>
    </source>
</evidence>
<dbReference type="InterPro" id="IPR013784">
    <property type="entry name" value="Carb-bd-like_fold"/>
</dbReference>
<organism evidence="2 3">
    <name type="scientific">Acidovorax soli</name>
    <dbReference type="NCBI Taxonomy" id="592050"/>
    <lineage>
        <taxon>Bacteria</taxon>
        <taxon>Pseudomonadati</taxon>
        <taxon>Pseudomonadota</taxon>
        <taxon>Betaproteobacteria</taxon>
        <taxon>Burkholderiales</taxon>
        <taxon>Comamonadaceae</taxon>
        <taxon>Acidovorax</taxon>
    </lineage>
</organism>
<evidence type="ECO:0000313" key="2">
    <source>
        <dbReference type="EMBL" id="MBB6560537.1"/>
    </source>
</evidence>
<feature type="chain" id="PRO_5031399260" description="Carboxypeptidase regulatory-like domain-containing protein" evidence="1">
    <location>
        <begin position="28"/>
        <end position="373"/>
    </location>
</feature>
<keyword evidence="1" id="KW-0732">Signal</keyword>
<feature type="signal peptide" evidence="1">
    <location>
        <begin position="1"/>
        <end position="27"/>
    </location>
</feature>
<dbReference type="GO" id="GO:0030246">
    <property type="term" value="F:carbohydrate binding"/>
    <property type="evidence" value="ECO:0007669"/>
    <property type="project" value="InterPro"/>
</dbReference>
<dbReference type="Pfam" id="PF13620">
    <property type="entry name" value="CarboxypepD_reg"/>
    <property type="match status" value="1"/>
</dbReference>
<evidence type="ECO:0008006" key="4">
    <source>
        <dbReference type="Google" id="ProtNLM"/>
    </source>
</evidence>
<dbReference type="SUPFAM" id="SSF49452">
    <property type="entry name" value="Starch-binding domain-like"/>
    <property type="match status" value="1"/>
</dbReference>
<keyword evidence="3" id="KW-1185">Reference proteome</keyword>
<sequence>MNTFGIARWARGAIVAASATLVLGAQAQIIDFSGTRGAGVNQTDVLLENLRLLVPVANPQQPGTTTTVESNYNILFRFDPATLHLVPVGLQQTGGSGAVQCATAQVTVFDALRGANLPLANASVTLGTRSATTNAQGVASFTGLAQGFFTVTTTAPNYSPANQTVLLNCAAPNQVAVALSPASGSAGGLAAGQFRTILTWGENPRDLDSHLTGPAASGNARWHVYFASKNAGDMCALDVDDISSYGPETVTCPPTASTANAGAGTLRPGVYRYSVHHYAGSGTLGTSNANVRLELSNGQAYTFTPPAAPYTGANNVWTVYELTVLADGAVSVAPVNSVMANVSSGSVARELPIAEGTGLGQAESPSTFRNLAK</sequence>
<evidence type="ECO:0000256" key="1">
    <source>
        <dbReference type="SAM" id="SignalP"/>
    </source>
</evidence>